<accession>A0A6J5CH98</accession>
<protein>
    <submittedName>
        <fullName evidence="1">Uncharacterized protein</fullName>
    </submittedName>
</protein>
<name>A0A6J5CH98_9BURK</name>
<reference evidence="1 2" key="1">
    <citation type="submission" date="2020-04" db="EMBL/GenBank/DDBJ databases">
        <authorList>
            <person name="De Canck E."/>
        </authorList>
    </citation>
    <scope>NUCLEOTIDE SEQUENCE [LARGE SCALE GENOMIC DNA]</scope>
    <source>
        <strain evidence="1 2">LMG 24238</strain>
    </source>
</reference>
<evidence type="ECO:0000313" key="1">
    <source>
        <dbReference type="EMBL" id="CAB3736341.1"/>
    </source>
</evidence>
<sequence>MKISDLNAVIGFFEVTRINNLPIKINELHIYRAKFLMHHVIDQSITEIFKSFPI</sequence>
<keyword evidence="2" id="KW-1185">Reference proteome</keyword>
<evidence type="ECO:0000313" key="2">
    <source>
        <dbReference type="Proteomes" id="UP000494255"/>
    </source>
</evidence>
<gene>
    <name evidence="1" type="ORF">LMG24238_06220</name>
</gene>
<dbReference type="Proteomes" id="UP000494255">
    <property type="component" value="Unassembled WGS sequence"/>
</dbReference>
<organism evidence="1 2">
    <name type="scientific">Paraburkholderia sediminicola</name>
    <dbReference type="NCBI Taxonomy" id="458836"/>
    <lineage>
        <taxon>Bacteria</taxon>
        <taxon>Pseudomonadati</taxon>
        <taxon>Pseudomonadota</taxon>
        <taxon>Betaproteobacteria</taxon>
        <taxon>Burkholderiales</taxon>
        <taxon>Burkholderiaceae</taxon>
        <taxon>Paraburkholderia</taxon>
    </lineage>
</organism>
<proteinExistence type="predicted"/>
<dbReference type="AlphaFoldDB" id="A0A6J5CH98"/>
<dbReference type="EMBL" id="CADIKC010000011">
    <property type="protein sequence ID" value="CAB3736341.1"/>
    <property type="molecule type" value="Genomic_DNA"/>
</dbReference>